<gene>
    <name evidence="6" type="ORF">BYL167_LOCUS41181</name>
    <name evidence="7" type="ORF">BYL167_LOCUS44986</name>
    <name evidence="8" type="ORF">GIL414_LOCUS53996</name>
    <name evidence="9" type="ORF">GIL414_LOCUS54965</name>
</gene>
<dbReference type="GO" id="GO:0006014">
    <property type="term" value="P:D-ribose metabolic process"/>
    <property type="evidence" value="ECO:0007669"/>
    <property type="project" value="TreeGrafter"/>
</dbReference>
<dbReference type="GO" id="GO:0004751">
    <property type="term" value="F:ribose-5-phosphate isomerase activity"/>
    <property type="evidence" value="ECO:0007669"/>
    <property type="project" value="UniProtKB-EC"/>
</dbReference>
<accession>A0A8S3CQD6</accession>
<reference evidence="8" key="1">
    <citation type="submission" date="2021-02" db="EMBL/GenBank/DDBJ databases">
        <authorList>
            <person name="Nowell W R."/>
        </authorList>
    </citation>
    <scope>NUCLEOTIDE SEQUENCE</scope>
</reference>
<organism evidence="8 10">
    <name type="scientific">Rotaria magnacalcarata</name>
    <dbReference type="NCBI Taxonomy" id="392030"/>
    <lineage>
        <taxon>Eukaryota</taxon>
        <taxon>Metazoa</taxon>
        <taxon>Spiralia</taxon>
        <taxon>Gnathifera</taxon>
        <taxon>Rotifera</taxon>
        <taxon>Eurotatoria</taxon>
        <taxon>Bdelloidea</taxon>
        <taxon>Philodinida</taxon>
        <taxon>Philodinidae</taxon>
        <taxon>Rotaria</taxon>
    </lineage>
</organism>
<keyword evidence="4" id="KW-0413">Isomerase</keyword>
<dbReference type="Pfam" id="PF06026">
    <property type="entry name" value="Rib_5-P_isom_A"/>
    <property type="match status" value="1"/>
</dbReference>
<evidence type="ECO:0000313" key="9">
    <source>
        <dbReference type="EMBL" id="CAF4962968.1"/>
    </source>
</evidence>
<evidence type="ECO:0000256" key="3">
    <source>
        <dbReference type="ARBA" id="ARBA00011959"/>
    </source>
</evidence>
<evidence type="ECO:0000313" key="10">
    <source>
        <dbReference type="Proteomes" id="UP000681720"/>
    </source>
</evidence>
<comment type="caution">
    <text evidence="8">The sequence shown here is derived from an EMBL/GenBank/DDBJ whole genome shotgun (WGS) entry which is preliminary data.</text>
</comment>
<dbReference type="Gene3D" id="3.40.50.1360">
    <property type="match status" value="1"/>
</dbReference>
<evidence type="ECO:0000313" key="8">
    <source>
        <dbReference type="EMBL" id="CAF4944587.1"/>
    </source>
</evidence>
<dbReference type="InterPro" id="IPR037171">
    <property type="entry name" value="NagB/RpiA_transferase-like"/>
</dbReference>
<evidence type="ECO:0000256" key="2">
    <source>
        <dbReference type="ARBA" id="ARBA00008088"/>
    </source>
</evidence>
<evidence type="ECO:0000313" key="6">
    <source>
        <dbReference type="EMBL" id="CAF4626353.1"/>
    </source>
</evidence>
<name>A0A8S3CQD6_9BILA</name>
<dbReference type="EMBL" id="CAJOBH010103728">
    <property type="protein sequence ID" value="CAF4626353.1"/>
    <property type="molecule type" value="Genomic_DNA"/>
</dbReference>
<dbReference type="PANTHER" id="PTHR11934:SF0">
    <property type="entry name" value="RIBOSE-5-PHOSPHATE ISOMERASE"/>
    <property type="match status" value="1"/>
</dbReference>
<dbReference type="InterPro" id="IPR004788">
    <property type="entry name" value="Ribose5P_isomerase_type_A"/>
</dbReference>
<dbReference type="EMBL" id="CAJOBH010123527">
    <property type="protein sequence ID" value="CAF4723721.1"/>
    <property type="molecule type" value="Genomic_DNA"/>
</dbReference>
<evidence type="ECO:0000313" key="7">
    <source>
        <dbReference type="EMBL" id="CAF4723721.1"/>
    </source>
</evidence>
<dbReference type="GO" id="GO:0009052">
    <property type="term" value="P:pentose-phosphate shunt, non-oxidative branch"/>
    <property type="evidence" value="ECO:0007669"/>
    <property type="project" value="InterPro"/>
</dbReference>
<dbReference type="Proteomes" id="UP000681967">
    <property type="component" value="Unassembled WGS sequence"/>
</dbReference>
<dbReference type="EC" id="5.3.1.6" evidence="3"/>
<dbReference type="EMBL" id="CAJOBJ010193956">
    <property type="protein sequence ID" value="CAF4962968.1"/>
    <property type="molecule type" value="Genomic_DNA"/>
</dbReference>
<dbReference type="AlphaFoldDB" id="A0A8S3CQD6"/>
<dbReference type="Proteomes" id="UP000681720">
    <property type="component" value="Unassembled WGS sequence"/>
</dbReference>
<comment type="similarity">
    <text evidence="2">Belongs to the ribose 5-phosphate isomerase family.</text>
</comment>
<sequence>LDLAIDGADEVDEQFNCIKGGGGCQTQEKLVAVCAKRFIVVADEK</sequence>
<dbReference type="SUPFAM" id="SSF100950">
    <property type="entry name" value="NagB/RpiA/CoA transferase-like"/>
    <property type="match status" value="1"/>
</dbReference>
<comment type="pathway">
    <text evidence="1">Carbohydrate degradation; pentose phosphate pathway; D-ribose 5-phosphate from D-ribulose 5-phosphate (non-oxidative stage): step 1/1.</text>
</comment>
<dbReference type="PANTHER" id="PTHR11934">
    <property type="entry name" value="RIBOSE-5-PHOSPHATE ISOMERASE"/>
    <property type="match status" value="1"/>
</dbReference>
<evidence type="ECO:0000256" key="4">
    <source>
        <dbReference type="ARBA" id="ARBA00023235"/>
    </source>
</evidence>
<feature type="non-terminal residue" evidence="8">
    <location>
        <position position="1"/>
    </location>
</feature>
<dbReference type="EMBL" id="CAJOBJ010188416">
    <property type="protein sequence ID" value="CAF4944587.1"/>
    <property type="molecule type" value="Genomic_DNA"/>
</dbReference>
<evidence type="ECO:0000256" key="5">
    <source>
        <dbReference type="ARBA" id="ARBA00029734"/>
    </source>
</evidence>
<dbReference type="GO" id="GO:0005737">
    <property type="term" value="C:cytoplasm"/>
    <property type="evidence" value="ECO:0007669"/>
    <property type="project" value="TreeGrafter"/>
</dbReference>
<protein>
    <recommendedName>
        <fullName evidence="3">ribose-5-phosphate isomerase</fullName>
        <ecNumber evidence="3">5.3.1.6</ecNumber>
    </recommendedName>
    <alternativeName>
        <fullName evidence="5">Phosphoriboisomerase</fullName>
    </alternativeName>
</protein>
<evidence type="ECO:0000256" key="1">
    <source>
        <dbReference type="ARBA" id="ARBA00004988"/>
    </source>
</evidence>
<proteinExistence type="inferred from homology"/>